<protein>
    <submittedName>
        <fullName evidence="8">34100_t:CDS:1</fullName>
    </submittedName>
</protein>
<dbReference type="SUPFAM" id="SSF54928">
    <property type="entry name" value="RNA-binding domain, RBD"/>
    <property type="match status" value="2"/>
</dbReference>
<dbReference type="EMBL" id="CAJVQB010002031">
    <property type="protein sequence ID" value="CAG8559750.1"/>
    <property type="molecule type" value="Genomic_DNA"/>
</dbReference>
<feature type="domain" description="RRM" evidence="7">
    <location>
        <begin position="41"/>
        <end position="112"/>
    </location>
</feature>
<keyword evidence="9" id="KW-1185">Reference proteome</keyword>
<accession>A0ABN7UC31</accession>
<dbReference type="InterPro" id="IPR012677">
    <property type="entry name" value="Nucleotide-bd_a/b_plait_sf"/>
</dbReference>
<evidence type="ECO:0000256" key="3">
    <source>
        <dbReference type="ARBA" id="ARBA00022884"/>
    </source>
</evidence>
<evidence type="ECO:0000256" key="1">
    <source>
        <dbReference type="ARBA" id="ARBA00004123"/>
    </source>
</evidence>
<name>A0ABN7UC31_GIGMA</name>
<dbReference type="Pfam" id="PF00076">
    <property type="entry name" value="RRM_1"/>
    <property type="match status" value="2"/>
</dbReference>
<evidence type="ECO:0000256" key="6">
    <source>
        <dbReference type="SAM" id="MobiDB-lite"/>
    </source>
</evidence>
<sequence length="289" mass="31245">MADESATRDESVAVTTAETVEDNSEVAVTTKEEKNLEETGYKVFVGNLAFSTNEDQLAEFFNKTANIITRGTRSLGYGFVALETEEDANKVVEELNKKELDGRQINVEVAKPKENTAPTSNPGQSYRGGSRRRRFNRSTGDDGGANADANDSTAVVPSDAPTANGTSDHKGRGGTGTAKTGEPSKTIIFVANLPFSINDDGLKDIFKDYNVTSAHVVRRRHGRSKGFGFVTFSDEEEQKKALEGLKTVTSEGRELVIKVALSDQHIQSDDAEKTEAPAVSSDEKKETDA</sequence>
<keyword evidence="3 5" id="KW-0694">RNA-binding</keyword>
<dbReference type="InterPro" id="IPR051945">
    <property type="entry name" value="RRM_MRD1_RNA_proc_ribogen"/>
</dbReference>
<comment type="caution">
    <text evidence="8">The sequence shown here is derived from an EMBL/GenBank/DDBJ whole genome shotgun (WGS) entry which is preliminary data.</text>
</comment>
<reference evidence="8 9" key="1">
    <citation type="submission" date="2021-06" db="EMBL/GenBank/DDBJ databases">
        <authorList>
            <person name="Kallberg Y."/>
            <person name="Tangrot J."/>
            <person name="Rosling A."/>
        </authorList>
    </citation>
    <scope>NUCLEOTIDE SEQUENCE [LARGE SCALE GENOMIC DNA]</scope>
    <source>
        <strain evidence="8 9">120-4 pot B 10/14</strain>
    </source>
</reference>
<feature type="region of interest" description="Disordered" evidence="6">
    <location>
        <begin position="103"/>
        <end position="182"/>
    </location>
</feature>
<dbReference type="InterPro" id="IPR000504">
    <property type="entry name" value="RRM_dom"/>
</dbReference>
<evidence type="ECO:0000256" key="2">
    <source>
        <dbReference type="ARBA" id="ARBA00022737"/>
    </source>
</evidence>
<proteinExistence type="predicted"/>
<dbReference type="Gene3D" id="3.30.70.330">
    <property type="match status" value="2"/>
</dbReference>
<feature type="region of interest" description="Disordered" evidence="6">
    <location>
        <begin position="1"/>
        <end position="32"/>
    </location>
</feature>
<dbReference type="PANTHER" id="PTHR48039">
    <property type="entry name" value="RNA-BINDING MOTIF PROTEIN 14B"/>
    <property type="match status" value="1"/>
</dbReference>
<dbReference type="SMART" id="SM00360">
    <property type="entry name" value="RRM"/>
    <property type="match status" value="2"/>
</dbReference>
<evidence type="ECO:0000313" key="8">
    <source>
        <dbReference type="EMBL" id="CAG8559750.1"/>
    </source>
</evidence>
<feature type="compositionally biased region" description="Basic and acidic residues" evidence="6">
    <location>
        <begin position="1"/>
        <end position="11"/>
    </location>
</feature>
<dbReference type="PANTHER" id="PTHR48039:SF5">
    <property type="entry name" value="RNA-BINDING PROTEIN 28"/>
    <property type="match status" value="1"/>
</dbReference>
<feature type="compositionally biased region" description="Basic and acidic residues" evidence="6">
    <location>
        <begin position="266"/>
        <end position="289"/>
    </location>
</feature>
<organism evidence="8 9">
    <name type="scientific">Gigaspora margarita</name>
    <dbReference type="NCBI Taxonomy" id="4874"/>
    <lineage>
        <taxon>Eukaryota</taxon>
        <taxon>Fungi</taxon>
        <taxon>Fungi incertae sedis</taxon>
        <taxon>Mucoromycota</taxon>
        <taxon>Glomeromycotina</taxon>
        <taxon>Glomeromycetes</taxon>
        <taxon>Diversisporales</taxon>
        <taxon>Gigasporaceae</taxon>
        <taxon>Gigaspora</taxon>
    </lineage>
</organism>
<evidence type="ECO:0000256" key="5">
    <source>
        <dbReference type="PROSITE-ProRule" id="PRU00176"/>
    </source>
</evidence>
<evidence type="ECO:0000313" key="9">
    <source>
        <dbReference type="Proteomes" id="UP000789901"/>
    </source>
</evidence>
<gene>
    <name evidence="8" type="ORF">GMARGA_LOCUS4957</name>
</gene>
<dbReference type="InterPro" id="IPR035979">
    <property type="entry name" value="RBD_domain_sf"/>
</dbReference>
<evidence type="ECO:0000256" key="4">
    <source>
        <dbReference type="ARBA" id="ARBA00023242"/>
    </source>
</evidence>
<feature type="region of interest" description="Disordered" evidence="6">
    <location>
        <begin position="264"/>
        <end position="289"/>
    </location>
</feature>
<keyword evidence="2" id="KW-0677">Repeat</keyword>
<evidence type="ECO:0000259" key="7">
    <source>
        <dbReference type="PROSITE" id="PS50102"/>
    </source>
</evidence>
<feature type="domain" description="RRM" evidence="7">
    <location>
        <begin position="186"/>
        <end position="262"/>
    </location>
</feature>
<keyword evidence="4" id="KW-0539">Nucleus</keyword>
<dbReference type="Proteomes" id="UP000789901">
    <property type="component" value="Unassembled WGS sequence"/>
</dbReference>
<comment type="subcellular location">
    <subcellularLocation>
        <location evidence="1">Nucleus</location>
    </subcellularLocation>
</comment>
<dbReference type="PROSITE" id="PS50102">
    <property type="entry name" value="RRM"/>
    <property type="match status" value="2"/>
</dbReference>
<feature type="compositionally biased region" description="Low complexity" evidence="6">
    <location>
        <begin position="144"/>
        <end position="154"/>
    </location>
</feature>